<evidence type="ECO:0000256" key="6">
    <source>
        <dbReference type="ARBA" id="ARBA00022792"/>
    </source>
</evidence>
<dbReference type="InterPro" id="IPR018108">
    <property type="entry name" value="MCP_transmembrane"/>
</dbReference>
<dbReference type="PROSITE" id="PS50920">
    <property type="entry name" value="SOLCAR"/>
    <property type="match status" value="2"/>
</dbReference>
<feature type="region of interest" description="Disordered" evidence="12">
    <location>
        <begin position="28"/>
        <end position="53"/>
    </location>
</feature>
<evidence type="ECO:0000256" key="3">
    <source>
        <dbReference type="ARBA" id="ARBA00022448"/>
    </source>
</evidence>
<dbReference type="FunFam" id="1.50.40.10:FF:000028">
    <property type="entry name" value="Solute carrier family 25 member 33"/>
    <property type="match status" value="1"/>
</dbReference>
<dbReference type="EMBL" id="AJWK01010956">
    <property type="status" value="NOT_ANNOTATED_CDS"/>
    <property type="molecule type" value="Genomic_DNA"/>
</dbReference>
<dbReference type="Gene3D" id="1.50.40.10">
    <property type="entry name" value="Mitochondrial carrier domain"/>
    <property type="match status" value="1"/>
</dbReference>
<evidence type="ECO:0000256" key="2">
    <source>
        <dbReference type="ARBA" id="ARBA00006375"/>
    </source>
</evidence>
<dbReference type="GO" id="GO:1990519">
    <property type="term" value="P:pyrimidine nucleotide import into mitochondrion"/>
    <property type="evidence" value="ECO:0007669"/>
    <property type="project" value="TreeGrafter"/>
</dbReference>
<dbReference type="VEuPathDB" id="VectorBase:LLONM1_005541"/>
<evidence type="ECO:0000256" key="5">
    <source>
        <dbReference type="ARBA" id="ARBA00022737"/>
    </source>
</evidence>
<dbReference type="SUPFAM" id="SSF103506">
    <property type="entry name" value="Mitochondrial carrier"/>
    <property type="match status" value="1"/>
</dbReference>
<dbReference type="AlphaFoldDB" id="A0A1B0CGB1"/>
<evidence type="ECO:0000256" key="9">
    <source>
        <dbReference type="ARBA" id="ARBA00023136"/>
    </source>
</evidence>
<feature type="repeat" description="Solcar" evidence="10">
    <location>
        <begin position="1"/>
        <end position="134"/>
    </location>
</feature>
<dbReference type="Pfam" id="PF00153">
    <property type="entry name" value="Mito_carr"/>
    <property type="match status" value="2"/>
</dbReference>
<dbReference type="GO" id="GO:0015218">
    <property type="term" value="F:pyrimidine nucleotide transmembrane transporter activity"/>
    <property type="evidence" value="ECO:0007669"/>
    <property type="project" value="InterPro"/>
</dbReference>
<dbReference type="VEuPathDB" id="VectorBase:LLOJ003412"/>
<organism evidence="13 14">
    <name type="scientific">Lutzomyia longipalpis</name>
    <name type="common">Sand fly</name>
    <dbReference type="NCBI Taxonomy" id="7200"/>
    <lineage>
        <taxon>Eukaryota</taxon>
        <taxon>Metazoa</taxon>
        <taxon>Ecdysozoa</taxon>
        <taxon>Arthropoda</taxon>
        <taxon>Hexapoda</taxon>
        <taxon>Insecta</taxon>
        <taxon>Pterygota</taxon>
        <taxon>Neoptera</taxon>
        <taxon>Endopterygota</taxon>
        <taxon>Diptera</taxon>
        <taxon>Nematocera</taxon>
        <taxon>Psychodoidea</taxon>
        <taxon>Psychodidae</taxon>
        <taxon>Lutzomyia</taxon>
        <taxon>Lutzomyia</taxon>
    </lineage>
</organism>
<dbReference type="EMBL" id="AJWK01010955">
    <property type="status" value="NOT_ANNOTATED_CDS"/>
    <property type="molecule type" value="Genomic_DNA"/>
</dbReference>
<dbReference type="InterPro" id="IPR023395">
    <property type="entry name" value="MCP_dom_sf"/>
</dbReference>
<dbReference type="GO" id="GO:0005743">
    <property type="term" value="C:mitochondrial inner membrane"/>
    <property type="evidence" value="ECO:0007669"/>
    <property type="project" value="UniProtKB-SubCell"/>
</dbReference>
<evidence type="ECO:0000313" key="14">
    <source>
        <dbReference type="Proteomes" id="UP000092461"/>
    </source>
</evidence>
<keyword evidence="9 10" id="KW-0472">Membrane</keyword>
<proteinExistence type="inferred from homology"/>
<sequence length="256" mass="28233">MAGTVGAVATCPLEVVKTRLQSSSAFLSAGPRVPELPGGGSGTPGSSTNSTDALLRPEQRRRLCTTILRKRPQIIAISSCGISSSAQSMSIMQCINFSHPQSGLRGFYKGITASYFGISETVIHFVIYEALKRKLIELRTAHPTEAKTSRDFVEFMLAGATSKTIASCVAYPHEVARTRLREEGSKYRSFWQTLATVWREEGRRGLYRGLATQLVRQIPNTAIMMTTYEGVVYILTRHFNSDFYGNDKHIVATNKS</sequence>
<comment type="subcellular location">
    <subcellularLocation>
        <location evidence="1">Mitochondrion inner membrane</location>
        <topology evidence="1">Multi-pass membrane protein</topology>
    </subcellularLocation>
</comment>
<evidence type="ECO:0000256" key="7">
    <source>
        <dbReference type="ARBA" id="ARBA00022989"/>
    </source>
</evidence>
<evidence type="ECO:0000256" key="11">
    <source>
        <dbReference type="RuleBase" id="RU000488"/>
    </source>
</evidence>
<keyword evidence="7" id="KW-1133">Transmembrane helix</keyword>
<evidence type="ECO:0000256" key="8">
    <source>
        <dbReference type="ARBA" id="ARBA00023128"/>
    </source>
</evidence>
<evidence type="ECO:0000256" key="10">
    <source>
        <dbReference type="PROSITE-ProRule" id="PRU00282"/>
    </source>
</evidence>
<dbReference type="PANTHER" id="PTHR45829:SF4">
    <property type="entry name" value="MITOCHONDRIAL CARRIER PROTEIN RIM2"/>
    <property type="match status" value="1"/>
</dbReference>
<reference evidence="13" key="1">
    <citation type="submission" date="2020-05" db="UniProtKB">
        <authorList>
            <consortium name="EnsemblMetazoa"/>
        </authorList>
    </citation>
    <scope>IDENTIFICATION</scope>
    <source>
        <strain evidence="13">Jacobina</strain>
    </source>
</reference>
<dbReference type="EnsemblMetazoa" id="LLOJ003412-RA">
    <property type="protein sequence ID" value="LLOJ003412-PA"/>
    <property type="gene ID" value="LLOJ003412"/>
</dbReference>
<evidence type="ECO:0000256" key="12">
    <source>
        <dbReference type="SAM" id="MobiDB-lite"/>
    </source>
</evidence>
<evidence type="ECO:0000256" key="4">
    <source>
        <dbReference type="ARBA" id="ARBA00022692"/>
    </source>
</evidence>
<feature type="repeat" description="Solcar" evidence="10">
    <location>
        <begin position="150"/>
        <end position="234"/>
    </location>
</feature>
<protein>
    <submittedName>
        <fullName evidence="13">Uncharacterized protein</fullName>
    </submittedName>
</protein>
<keyword evidence="14" id="KW-1185">Reference proteome</keyword>
<name>A0A1B0CGB1_LUTLO</name>
<keyword evidence="3 11" id="KW-0813">Transport</keyword>
<dbReference type="Proteomes" id="UP000092461">
    <property type="component" value="Unassembled WGS sequence"/>
</dbReference>
<accession>A0A1B0CGB1</accession>
<keyword evidence="8" id="KW-0496">Mitochondrion</keyword>
<dbReference type="InterPro" id="IPR049562">
    <property type="entry name" value="SLC25A33/36-like"/>
</dbReference>
<dbReference type="PANTHER" id="PTHR45829">
    <property type="entry name" value="MITOCHONDRIAL CARRIER PROTEIN RIM2"/>
    <property type="match status" value="1"/>
</dbReference>
<keyword evidence="6" id="KW-0999">Mitochondrion inner membrane</keyword>
<keyword evidence="4 10" id="KW-0812">Transmembrane</keyword>
<evidence type="ECO:0000256" key="1">
    <source>
        <dbReference type="ARBA" id="ARBA00004448"/>
    </source>
</evidence>
<evidence type="ECO:0000313" key="13">
    <source>
        <dbReference type="EnsemblMetazoa" id="LLOJ003412-PA"/>
    </source>
</evidence>
<comment type="similarity">
    <text evidence="2 11">Belongs to the mitochondrial carrier (TC 2.A.29) family.</text>
</comment>
<keyword evidence="5" id="KW-0677">Repeat</keyword>